<evidence type="ECO:0000313" key="2">
    <source>
        <dbReference type="Proteomes" id="UP000076976"/>
    </source>
</evidence>
<sequence>MTAIVVGLLLCVALSLAVLGVVLVPARREGRDLLTPRGERVVVRVRSGADAAASRTSAAISGATAGRKRD</sequence>
<accession>A0A176QAB5</accession>
<dbReference type="STRING" id="262209.AWH69_09435"/>
<name>A0A176QAB5_9MICO</name>
<dbReference type="Proteomes" id="UP000076976">
    <property type="component" value="Unassembled WGS sequence"/>
</dbReference>
<dbReference type="AlphaFoldDB" id="A0A176QAB5"/>
<keyword evidence="2" id="KW-1185">Reference proteome</keyword>
<evidence type="ECO:0000313" key="1">
    <source>
        <dbReference type="EMBL" id="OAB86672.1"/>
    </source>
</evidence>
<gene>
    <name evidence="1" type="ORF">AWH69_09435</name>
</gene>
<dbReference type="EMBL" id="LQZG01000003">
    <property type="protein sequence ID" value="OAB86672.1"/>
    <property type="molecule type" value="Genomic_DNA"/>
</dbReference>
<proteinExistence type="predicted"/>
<organism evidence="1 2">
    <name type="scientific">Janibacter melonis</name>
    <dbReference type="NCBI Taxonomy" id="262209"/>
    <lineage>
        <taxon>Bacteria</taxon>
        <taxon>Bacillati</taxon>
        <taxon>Actinomycetota</taxon>
        <taxon>Actinomycetes</taxon>
        <taxon>Micrococcales</taxon>
        <taxon>Intrasporangiaceae</taxon>
        <taxon>Janibacter</taxon>
    </lineage>
</organism>
<comment type="caution">
    <text evidence="1">The sequence shown here is derived from an EMBL/GenBank/DDBJ whole genome shotgun (WGS) entry which is preliminary data.</text>
</comment>
<protein>
    <submittedName>
        <fullName evidence="1">Uncharacterized protein</fullName>
    </submittedName>
</protein>
<reference evidence="1 2" key="1">
    <citation type="submission" date="2016-01" db="EMBL/GenBank/DDBJ databases">
        <title>Janibacter melonis strain CD11_4 genome sequencing and assembly.</title>
        <authorList>
            <person name="Nair G.R."/>
            <person name="Kaur G."/>
            <person name="Chander A.M."/>
            <person name="Mayilraj S."/>
        </authorList>
    </citation>
    <scope>NUCLEOTIDE SEQUENCE [LARGE SCALE GENOMIC DNA]</scope>
    <source>
        <strain evidence="1 2">CD11-4</strain>
    </source>
</reference>
<dbReference type="RefSeq" id="WP_068274592.1">
    <property type="nucleotide sequence ID" value="NZ_LQZG01000003.1"/>
</dbReference>